<dbReference type="SUPFAM" id="SSF56317">
    <property type="entry name" value="Carbon-nitrogen hydrolase"/>
    <property type="match status" value="1"/>
</dbReference>
<organism evidence="3">
    <name type="scientific">Naegleria gruberi</name>
    <name type="common">Amoeba</name>
    <dbReference type="NCBI Taxonomy" id="5762"/>
    <lineage>
        <taxon>Eukaryota</taxon>
        <taxon>Discoba</taxon>
        <taxon>Heterolobosea</taxon>
        <taxon>Tetramitia</taxon>
        <taxon>Eutetramitia</taxon>
        <taxon>Vahlkampfiidae</taxon>
        <taxon>Naegleria</taxon>
    </lineage>
</organism>
<dbReference type="AlphaFoldDB" id="D2VCA8"/>
<dbReference type="RefSeq" id="XP_002678462.1">
    <property type="nucleotide sequence ID" value="XM_002678416.1"/>
</dbReference>
<keyword evidence="2" id="KW-0378">Hydrolase</keyword>
<dbReference type="Pfam" id="PF00795">
    <property type="entry name" value="CN_hydrolase"/>
    <property type="match status" value="1"/>
</dbReference>
<dbReference type="Gene3D" id="3.60.110.10">
    <property type="entry name" value="Carbon-nitrogen hydrolase"/>
    <property type="match status" value="1"/>
</dbReference>
<dbReference type="InterPro" id="IPR036526">
    <property type="entry name" value="C-N_Hydrolase_sf"/>
</dbReference>
<dbReference type="InterPro" id="IPR039703">
    <property type="entry name" value="Nta1"/>
</dbReference>
<dbReference type="InParanoid" id="D2VCA8"/>
<dbReference type="PANTHER" id="PTHR11750:SF26">
    <property type="entry name" value="PROTEIN N-TERMINAL AMIDASE"/>
    <property type="match status" value="1"/>
</dbReference>
<dbReference type="PANTHER" id="PTHR11750">
    <property type="entry name" value="PROTEIN N-TERMINAL AMIDASE"/>
    <property type="match status" value="1"/>
</dbReference>
<dbReference type="OMA" id="MPMAWLL"/>
<evidence type="ECO:0000313" key="3">
    <source>
        <dbReference type="Proteomes" id="UP000006671"/>
    </source>
</evidence>
<dbReference type="PROSITE" id="PS50263">
    <property type="entry name" value="CN_HYDROLASE"/>
    <property type="match status" value="1"/>
</dbReference>
<dbReference type="Proteomes" id="UP000006671">
    <property type="component" value="Unassembled WGS sequence"/>
</dbReference>
<protein>
    <submittedName>
        <fullName evidence="2">Carbon-nitrogen hydrolase</fullName>
    </submittedName>
</protein>
<name>D2VCA8_NAEGR</name>
<dbReference type="GO" id="GO:0030163">
    <property type="term" value="P:protein catabolic process"/>
    <property type="evidence" value="ECO:0007669"/>
    <property type="project" value="TreeGrafter"/>
</dbReference>
<dbReference type="GO" id="GO:0008418">
    <property type="term" value="F:protein-N-terminal asparagine amidohydrolase activity"/>
    <property type="evidence" value="ECO:0007669"/>
    <property type="project" value="InterPro"/>
</dbReference>
<proteinExistence type="predicted"/>
<evidence type="ECO:0000313" key="2">
    <source>
        <dbReference type="EMBL" id="EFC45718.1"/>
    </source>
</evidence>
<dbReference type="OrthoDB" id="201515at2759"/>
<dbReference type="STRING" id="5762.D2VCA8"/>
<dbReference type="KEGG" id="ngr:NAEGRDRAFT_57779"/>
<dbReference type="EMBL" id="GG738862">
    <property type="protein sequence ID" value="EFC45718.1"/>
    <property type="molecule type" value="Genomic_DNA"/>
</dbReference>
<evidence type="ECO:0000259" key="1">
    <source>
        <dbReference type="PROSITE" id="PS50263"/>
    </source>
</evidence>
<feature type="domain" description="CN hydrolase" evidence="1">
    <location>
        <begin position="19"/>
        <end position="309"/>
    </location>
</feature>
<dbReference type="eggNOG" id="KOG0806">
    <property type="taxonomic scope" value="Eukaryota"/>
</dbReference>
<dbReference type="GeneID" id="8849175"/>
<gene>
    <name evidence="2" type="ORF">NAEGRDRAFT_57779</name>
</gene>
<accession>D2VCA8</accession>
<dbReference type="GO" id="GO:0070773">
    <property type="term" value="F:protein-N-terminal glutamine amidohydrolase activity"/>
    <property type="evidence" value="ECO:0007669"/>
    <property type="project" value="InterPro"/>
</dbReference>
<keyword evidence="3" id="KW-1185">Reference proteome</keyword>
<sequence length="311" mass="35499">MSASDTSLHHANSNSKITLNVAICQCDIKFKQIDINKEHISHMLSPLDSKLIDFLVFPEMTLSGYVFKDREDIFPFCERSGPGGEYFEYGLALAKKFNCTVFLGFPEKELIQDGKDELSNCKLYNSMYVISHNGNYVTYRKHFLFEADTVWAEEGDTFKAFDYSLNERCILTHDTSTMDKPTGMDRENIRIGVGICMDIDNGTNYCTDINLRELTTFHKEIGSDVLVFMCNWFSTDCLEYWLDRLQPMISTKEQFPYFVACNRIGNECGIDFCGMSCVYNLSHEMQPSNALVTSLPQSEEAVKLVSIVLNL</sequence>
<dbReference type="VEuPathDB" id="AmoebaDB:NAEGRDRAFT_57779"/>
<dbReference type="InterPro" id="IPR003010">
    <property type="entry name" value="C-N_Hydrolase"/>
</dbReference>
<reference evidence="2 3" key="1">
    <citation type="journal article" date="2010" name="Cell">
        <title>The genome of Naegleria gruberi illuminates early eukaryotic versatility.</title>
        <authorList>
            <person name="Fritz-Laylin L.K."/>
            <person name="Prochnik S.E."/>
            <person name="Ginger M.L."/>
            <person name="Dacks J.B."/>
            <person name="Carpenter M.L."/>
            <person name="Field M.C."/>
            <person name="Kuo A."/>
            <person name="Paredez A."/>
            <person name="Chapman J."/>
            <person name="Pham J."/>
            <person name="Shu S."/>
            <person name="Neupane R."/>
            <person name="Cipriano M."/>
            <person name="Mancuso J."/>
            <person name="Tu H."/>
            <person name="Salamov A."/>
            <person name="Lindquist E."/>
            <person name="Shapiro H."/>
            <person name="Lucas S."/>
            <person name="Grigoriev I.V."/>
            <person name="Cande W.Z."/>
            <person name="Fulton C."/>
            <person name="Rokhsar D.S."/>
            <person name="Dawson S.C."/>
        </authorList>
    </citation>
    <scope>NUCLEOTIDE SEQUENCE [LARGE SCALE GENOMIC DNA]</scope>
    <source>
        <strain evidence="2 3">NEG-M</strain>
    </source>
</reference>
<dbReference type="FunCoup" id="D2VCA8">
    <property type="interactions" value="4"/>
</dbReference>